<protein>
    <submittedName>
        <fullName evidence="2">NAD(P)H-binding</fullName>
    </submittedName>
</protein>
<feature type="domain" description="NAD(P)-binding" evidence="1">
    <location>
        <begin position="9"/>
        <end position="59"/>
    </location>
</feature>
<name>A0A1M5J3J4_9FLAO</name>
<dbReference type="AlphaFoldDB" id="A0A1M5J3J4"/>
<dbReference type="RefSeq" id="WP_072992976.1">
    <property type="nucleotide sequence ID" value="NZ_FQWE01000009.1"/>
</dbReference>
<keyword evidence="3" id="KW-1185">Reference proteome</keyword>
<accession>A0A1M5J3J4</accession>
<proteinExistence type="predicted"/>
<evidence type="ECO:0000313" key="2">
    <source>
        <dbReference type="EMBL" id="SHG35134.1"/>
    </source>
</evidence>
<dbReference type="STRING" id="271157.SAMN05444396_10982"/>
<dbReference type="Pfam" id="PF13460">
    <property type="entry name" value="NAD_binding_10"/>
    <property type="match status" value="1"/>
</dbReference>
<evidence type="ECO:0000259" key="1">
    <source>
        <dbReference type="Pfam" id="PF13460"/>
    </source>
</evidence>
<sequence length="62" mass="6971">MRISMGADNPYASDALEDYLKAKKNANNYLKSCGLNFTIVRLGSFNDEEGTGKIQLKERKNK</sequence>
<reference evidence="3" key="1">
    <citation type="submission" date="2016-11" db="EMBL/GenBank/DDBJ databases">
        <authorList>
            <person name="Varghese N."/>
            <person name="Submissions S."/>
        </authorList>
    </citation>
    <scope>NUCLEOTIDE SEQUENCE [LARGE SCALE GENOMIC DNA]</scope>
    <source>
        <strain evidence="3">DSM 19741</strain>
    </source>
</reference>
<dbReference type="InterPro" id="IPR016040">
    <property type="entry name" value="NAD(P)-bd_dom"/>
</dbReference>
<gene>
    <name evidence="2" type="ORF">SAMN05444396_10982</name>
</gene>
<organism evidence="2 3">
    <name type="scientific">Flavobacterium segetis</name>
    <dbReference type="NCBI Taxonomy" id="271157"/>
    <lineage>
        <taxon>Bacteria</taxon>
        <taxon>Pseudomonadati</taxon>
        <taxon>Bacteroidota</taxon>
        <taxon>Flavobacteriia</taxon>
        <taxon>Flavobacteriales</taxon>
        <taxon>Flavobacteriaceae</taxon>
        <taxon>Flavobacterium</taxon>
    </lineage>
</organism>
<evidence type="ECO:0000313" key="3">
    <source>
        <dbReference type="Proteomes" id="UP000184036"/>
    </source>
</evidence>
<dbReference type="EMBL" id="FQWE01000009">
    <property type="protein sequence ID" value="SHG35134.1"/>
    <property type="molecule type" value="Genomic_DNA"/>
</dbReference>
<dbReference type="Gene3D" id="3.40.50.720">
    <property type="entry name" value="NAD(P)-binding Rossmann-like Domain"/>
    <property type="match status" value="1"/>
</dbReference>
<dbReference type="Proteomes" id="UP000184036">
    <property type="component" value="Unassembled WGS sequence"/>
</dbReference>